<dbReference type="Proteomes" id="UP000789405">
    <property type="component" value="Unassembled WGS sequence"/>
</dbReference>
<dbReference type="OrthoDB" id="10597612at2759"/>
<name>A0A9N9JNC2_9GLOM</name>
<dbReference type="AlphaFoldDB" id="A0A9N9JNC2"/>
<dbReference type="EMBL" id="CAJVPY010023440">
    <property type="protein sequence ID" value="CAG8785048.1"/>
    <property type="molecule type" value="Genomic_DNA"/>
</dbReference>
<keyword evidence="2" id="KW-1185">Reference proteome</keyword>
<feature type="non-terminal residue" evidence="1">
    <location>
        <position position="1"/>
    </location>
</feature>
<gene>
    <name evidence="1" type="ORF">DERYTH_LOCUS20221</name>
</gene>
<evidence type="ECO:0000313" key="1">
    <source>
        <dbReference type="EMBL" id="CAG8785048.1"/>
    </source>
</evidence>
<protein>
    <submittedName>
        <fullName evidence="1">15715_t:CDS:1</fullName>
    </submittedName>
</protein>
<accession>A0A9N9JNC2</accession>
<proteinExistence type="predicted"/>
<sequence>EGLPKNLHVQFSKKKKTRFYGSAITGTHATIYEVRINKRWAIEDPHKRKFNDMNSPGIAEFVRYSRRLHSSRERFPSQDLMANAINLKNKEGMTPCSGWQHSAGNKFSHSLAQVGVGVQLTLSNVLWVGLIGSPGRYEFSWVCWTRWLTGG</sequence>
<organism evidence="1 2">
    <name type="scientific">Dentiscutata erythropus</name>
    <dbReference type="NCBI Taxonomy" id="1348616"/>
    <lineage>
        <taxon>Eukaryota</taxon>
        <taxon>Fungi</taxon>
        <taxon>Fungi incertae sedis</taxon>
        <taxon>Mucoromycota</taxon>
        <taxon>Glomeromycotina</taxon>
        <taxon>Glomeromycetes</taxon>
        <taxon>Diversisporales</taxon>
        <taxon>Gigasporaceae</taxon>
        <taxon>Dentiscutata</taxon>
    </lineage>
</organism>
<reference evidence="1" key="1">
    <citation type="submission" date="2021-06" db="EMBL/GenBank/DDBJ databases">
        <authorList>
            <person name="Kallberg Y."/>
            <person name="Tangrot J."/>
            <person name="Rosling A."/>
        </authorList>
    </citation>
    <scope>NUCLEOTIDE SEQUENCE</scope>
    <source>
        <strain evidence="1">MA453B</strain>
    </source>
</reference>
<evidence type="ECO:0000313" key="2">
    <source>
        <dbReference type="Proteomes" id="UP000789405"/>
    </source>
</evidence>
<comment type="caution">
    <text evidence="1">The sequence shown here is derived from an EMBL/GenBank/DDBJ whole genome shotgun (WGS) entry which is preliminary data.</text>
</comment>